<name>A0AAW4BLI2_VIBAN</name>
<evidence type="ECO:0000313" key="3">
    <source>
        <dbReference type="Proteomes" id="UP000726136"/>
    </source>
</evidence>
<dbReference type="EMBL" id="SCLC01000201">
    <property type="protein sequence ID" value="MBF4436548.1"/>
    <property type="molecule type" value="Genomic_DNA"/>
</dbReference>
<evidence type="ECO:0000313" key="2">
    <source>
        <dbReference type="EMBL" id="MBF4436548.1"/>
    </source>
</evidence>
<comment type="caution">
    <text evidence="2">The sequence shown here is derived from an EMBL/GenBank/DDBJ whole genome shotgun (WGS) entry which is preliminary data.</text>
</comment>
<accession>A0AAW4BLI2</accession>
<evidence type="ECO:0000313" key="4">
    <source>
        <dbReference type="Proteomes" id="UP000786185"/>
    </source>
</evidence>
<sequence>MSLISASKENTAKRIDQKERFNRTYNNTKERCKKTVGSFQNTIVNSAMLKGADHETNVDAVSDMKKLIMSKSSWSLDELNQQVSKLNHDNSINWRVERIRQSIFTGLVVTISLSDYNPTFIFKSKNGLLTCTSFTIV</sequence>
<dbReference type="Proteomes" id="UP000726136">
    <property type="component" value="Unassembled WGS sequence"/>
</dbReference>
<dbReference type="EMBL" id="RDPI01000033">
    <property type="protein sequence ID" value="MBF4374995.1"/>
    <property type="molecule type" value="Genomic_DNA"/>
</dbReference>
<reference evidence="2 3" key="1">
    <citation type="journal article" date="2021" name="PeerJ">
        <title>Analysis of 44 Vibrio anguillarum genomes reveals high genetic diversity.</title>
        <authorList>
            <person name="Hansen M.J."/>
            <person name="Dalsgaard I."/>
        </authorList>
    </citation>
    <scope>NUCLEOTIDE SEQUENCE</scope>
    <source>
        <strain evidence="1 3">040915-1/1B</strain>
        <strain evidence="2">850617-1/1</strain>
    </source>
</reference>
<proteinExistence type="predicted"/>
<evidence type="ECO:0000313" key="1">
    <source>
        <dbReference type="EMBL" id="MBF4374995.1"/>
    </source>
</evidence>
<keyword evidence="3" id="KW-1185">Reference proteome</keyword>
<organism evidence="2 4">
    <name type="scientific">Vibrio anguillarum</name>
    <name type="common">Listonella anguillarum</name>
    <dbReference type="NCBI Taxonomy" id="55601"/>
    <lineage>
        <taxon>Bacteria</taxon>
        <taxon>Pseudomonadati</taxon>
        <taxon>Pseudomonadota</taxon>
        <taxon>Gammaproteobacteria</taxon>
        <taxon>Vibrionales</taxon>
        <taxon>Vibrionaceae</taxon>
        <taxon>Vibrio</taxon>
    </lineage>
</organism>
<dbReference type="Proteomes" id="UP000786185">
    <property type="component" value="Unassembled WGS sequence"/>
</dbReference>
<gene>
    <name evidence="1" type="ORF">EAY46_18170</name>
    <name evidence="2" type="ORF">ERJ77_19030</name>
</gene>
<dbReference type="AlphaFoldDB" id="A0AAW4BLI2"/>
<dbReference type="RefSeq" id="WP_194664117.1">
    <property type="nucleotide sequence ID" value="NZ_RDPI01000033.1"/>
</dbReference>
<protein>
    <submittedName>
        <fullName evidence="2">Uncharacterized protein</fullName>
    </submittedName>
</protein>